<accession>A0ABS1QA53</accession>
<keyword evidence="3" id="KW-1185">Reference proteome</keyword>
<reference evidence="2 3" key="1">
    <citation type="submission" date="2021-01" db="EMBL/GenBank/DDBJ databases">
        <title>WGS of actinomycetes isolated from Thailand.</title>
        <authorList>
            <person name="Thawai C."/>
        </authorList>
    </citation>
    <scope>NUCLEOTIDE SEQUENCE [LARGE SCALE GENOMIC DNA]</scope>
    <source>
        <strain evidence="2 3">CA3R110</strain>
    </source>
</reference>
<dbReference type="Proteomes" id="UP000621510">
    <property type="component" value="Unassembled WGS sequence"/>
</dbReference>
<dbReference type="RefSeq" id="WP_230994000.1">
    <property type="nucleotide sequence ID" value="NZ_JAERRG010000224.1"/>
</dbReference>
<evidence type="ECO:0000259" key="1">
    <source>
        <dbReference type="SMART" id="SM00829"/>
    </source>
</evidence>
<dbReference type="SUPFAM" id="SSF50129">
    <property type="entry name" value="GroES-like"/>
    <property type="match status" value="1"/>
</dbReference>
<gene>
    <name evidence="2" type="ORF">JK364_54695</name>
</gene>
<dbReference type="SUPFAM" id="SSF51735">
    <property type="entry name" value="NAD(P)-binding Rossmann-fold domains"/>
    <property type="match status" value="1"/>
</dbReference>
<evidence type="ECO:0000313" key="2">
    <source>
        <dbReference type="EMBL" id="MBL1121210.1"/>
    </source>
</evidence>
<dbReference type="Gene3D" id="3.90.180.10">
    <property type="entry name" value="Medium-chain alcohol dehydrogenases, catalytic domain"/>
    <property type="match status" value="1"/>
</dbReference>
<proteinExistence type="predicted"/>
<dbReference type="InterPro" id="IPR051397">
    <property type="entry name" value="Zn-ADH-like_protein"/>
</dbReference>
<dbReference type="PANTHER" id="PTHR43677:SF4">
    <property type="entry name" value="QUINONE OXIDOREDUCTASE-LIKE PROTEIN 2"/>
    <property type="match status" value="1"/>
</dbReference>
<dbReference type="CDD" id="cd05195">
    <property type="entry name" value="enoyl_red"/>
    <property type="match status" value="1"/>
</dbReference>
<dbReference type="InterPro" id="IPR013154">
    <property type="entry name" value="ADH-like_N"/>
</dbReference>
<feature type="non-terminal residue" evidence="2">
    <location>
        <position position="127"/>
    </location>
</feature>
<protein>
    <recommendedName>
        <fullName evidence="1">Enoyl reductase (ER) domain-containing protein</fullName>
    </recommendedName>
</protein>
<dbReference type="EMBL" id="JAERRG010000224">
    <property type="protein sequence ID" value="MBL1121210.1"/>
    <property type="molecule type" value="Genomic_DNA"/>
</dbReference>
<comment type="caution">
    <text evidence="2">The sequence shown here is derived from an EMBL/GenBank/DDBJ whole genome shotgun (WGS) entry which is preliminary data.</text>
</comment>
<sequence length="127" mass="13166">ATMGSEAAGIILDTGPDVTHLTPGDRVTGLFPDALANIVVADQRTVIPIPADWTYPDAAAFPIVFLTAYYGLHDLAALKPGERVLIHAGTGGVGTAAIQLAQHLGAEVFATASPAKWPHLRAMGLDD</sequence>
<organism evidence="2 3">
    <name type="scientific">Streptomyces endocoffeicus</name>
    <dbReference type="NCBI Taxonomy" id="2898945"/>
    <lineage>
        <taxon>Bacteria</taxon>
        <taxon>Bacillati</taxon>
        <taxon>Actinomycetota</taxon>
        <taxon>Actinomycetes</taxon>
        <taxon>Kitasatosporales</taxon>
        <taxon>Streptomycetaceae</taxon>
        <taxon>Streptomyces</taxon>
    </lineage>
</organism>
<feature type="non-terminal residue" evidence="2">
    <location>
        <position position="1"/>
    </location>
</feature>
<feature type="domain" description="Enoyl reductase (ER)" evidence="1">
    <location>
        <begin position="1"/>
        <end position="127"/>
    </location>
</feature>
<dbReference type="Pfam" id="PF08240">
    <property type="entry name" value="ADH_N"/>
    <property type="match status" value="1"/>
</dbReference>
<name>A0ABS1QA53_9ACTN</name>
<dbReference type="InterPro" id="IPR011032">
    <property type="entry name" value="GroES-like_sf"/>
</dbReference>
<dbReference type="SMART" id="SM00829">
    <property type="entry name" value="PKS_ER"/>
    <property type="match status" value="1"/>
</dbReference>
<dbReference type="InterPro" id="IPR020843">
    <property type="entry name" value="ER"/>
</dbReference>
<evidence type="ECO:0000313" key="3">
    <source>
        <dbReference type="Proteomes" id="UP000621510"/>
    </source>
</evidence>
<dbReference type="InterPro" id="IPR036291">
    <property type="entry name" value="NAD(P)-bd_dom_sf"/>
</dbReference>
<dbReference type="PANTHER" id="PTHR43677">
    <property type="entry name" value="SHORT-CHAIN DEHYDROGENASE/REDUCTASE"/>
    <property type="match status" value="1"/>
</dbReference>